<evidence type="ECO:0000256" key="1">
    <source>
        <dbReference type="SAM" id="Phobius"/>
    </source>
</evidence>
<keyword evidence="4" id="KW-1185">Reference proteome</keyword>
<dbReference type="AlphaFoldDB" id="A0A7U3ZHJ4"/>
<feature type="transmembrane region" description="Helical" evidence="1">
    <location>
        <begin position="12"/>
        <end position="33"/>
    </location>
</feature>
<feature type="transmembrane region" description="Helical" evidence="1">
    <location>
        <begin position="53"/>
        <end position="82"/>
    </location>
</feature>
<organism evidence="3 4">
    <name type="scientific">Runella slithyformis (strain ATCC 29530 / DSM 19594 / LMG 11500 / NCIMB 11436 / LSU 4)</name>
    <dbReference type="NCBI Taxonomy" id="761193"/>
    <lineage>
        <taxon>Bacteria</taxon>
        <taxon>Pseudomonadati</taxon>
        <taxon>Bacteroidota</taxon>
        <taxon>Cytophagia</taxon>
        <taxon>Cytophagales</taxon>
        <taxon>Spirosomataceae</taxon>
        <taxon>Runella</taxon>
    </lineage>
</organism>
<dbReference type="EMBL" id="CP002859">
    <property type="protein sequence ID" value="AEI47257.1"/>
    <property type="molecule type" value="Genomic_DNA"/>
</dbReference>
<name>A0A7U3ZHJ4_RUNSL</name>
<dbReference type="Pfam" id="PF20584">
    <property type="entry name" value="DUF6787"/>
    <property type="match status" value="1"/>
</dbReference>
<dbReference type="InterPro" id="IPR046714">
    <property type="entry name" value="DUF6787"/>
</dbReference>
<keyword evidence="1" id="KW-0812">Transmembrane</keyword>
<reference evidence="3 4" key="2">
    <citation type="journal article" date="2012" name="Stand. Genomic Sci.">
        <title>Complete genome sequence of the aquatic bacterium Runella slithyformis type strain (LSU 4(T)).</title>
        <authorList>
            <person name="Copeland A."/>
            <person name="Zhang X."/>
            <person name="Misra M."/>
            <person name="Lapidus A."/>
            <person name="Nolan M."/>
            <person name="Lucas S."/>
            <person name="Deshpande S."/>
            <person name="Cheng J.F."/>
            <person name="Tapia R."/>
            <person name="Goodwin L.A."/>
            <person name="Pitluck S."/>
            <person name="Liolios K."/>
            <person name="Pagani I."/>
            <person name="Ivanova N."/>
            <person name="Mikhailova N."/>
            <person name="Pati A."/>
            <person name="Chen A."/>
            <person name="Palaniappan K."/>
            <person name="Land M."/>
            <person name="Hauser L."/>
            <person name="Pan C."/>
            <person name="Jeffries C.D."/>
            <person name="Detter J.C."/>
            <person name="Brambilla E.M."/>
            <person name="Rohde M."/>
            <person name="Djao O.D."/>
            <person name="Goker M."/>
            <person name="Sikorski J."/>
            <person name="Tindall B.J."/>
            <person name="Woyke T."/>
            <person name="Bristow J."/>
            <person name="Eisen J.A."/>
            <person name="Markowitz V."/>
            <person name="Hugenholtz P."/>
            <person name="Kyrpides N.C."/>
            <person name="Klenk H.P."/>
            <person name="Mavromatis K."/>
        </authorList>
    </citation>
    <scope>NUCLEOTIDE SEQUENCE [LARGE SCALE GENOMIC DNA]</scope>
    <source>
        <strain evidence="4">ATCC 29530 / DSM 19594 / LMG 11500 / NCIMB 11436 / LSU 4</strain>
    </source>
</reference>
<evidence type="ECO:0000313" key="3">
    <source>
        <dbReference type="EMBL" id="AEI47257.1"/>
    </source>
</evidence>
<evidence type="ECO:0000259" key="2">
    <source>
        <dbReference type="Pfam" id="PF20584"/>
    </source>
</evidence>
<proteinExistence type="predicted"/>
<reference evidence="4" key="1">
    <citation type="submission" date="2011-06" db="EMBL/GenBank/DDBJ databases">
        <title>The complete genome of chromosome of Runella slithyformis DSM 19594.</title>
        <authorList>
            <consortium name="US DOE Joint Genome Institute (JGI-PGF)"/>
            <person name="Lucas S."/>
            <person name="Han J."/>
            <person name="Lapidus A."/>
            <person name="Bruce D."/>
            <person name="Goodwin L."/>
            <person name="Pitluck S."/>
            <person name="Peters L."/>
            <person name="Kyrpides N."/>
            <person name="Mavromatis K."/>
            <person name="Ivanova N."/>
            <person name="Ovchinnikova G."/>
            <person name="Zhang X."/>
            <person name="Misra M."/>
            <person name="Detter J.C."/>
            <person name="Tapia R."/>
            <person name="Han C."/>
            <person name="Land M."/>
            <person name="Hauser L."/>
            <person name="Markowitz V."/>
            <person name="Cheng J.-F."/>
            <person name="Hugenholtz P."/>
            <person name="Woyke T."/>
            <person name="Wu D."/>
            <person name="Tindall B."/>
            <person name="Faehrich R."/>
            <person name="Brambilla E."/>
            <person name="Klenk H.-P."/>
            <person name="Eisen J.A."/>
        </authorList>
    </citation>
    <scope>NUCLEOTIDE SEQUENCE [LARGE SCALE GENOMIC DNA]</scope>
    <source>
        <strain evidence="4">ATCC 29530 / DSM 19594 / LMG 11500 / NCIMB 11436 / LSU 4</strain>
    </source>
</reference>
<gene>
    <name evidence="3" type="ordered locus">Runsl_0819</name>
</gene>
<sequence length="101" mass="12410">MTWINKLKNRWGVTTGWQVVVILLVFACTGFTVMYTKRWLTRWLSLESTWAVWIFNILIILPLYQVILLIYGWLFGQFQFFWGFEKKMFRRLINIFYRKNS</sequence>
<protein>
    <recommendedName>
        <fullName evidence="2">DUF6787 domain-containing protein</fullName>
    </recommendedName>
</protein>
<dbReference type="Proteomes" id="UP000000493">
    <property type="component" value="Chromosome"/>
</dbReference>
<keyword evidence="1" id="KW-1133">Transmembrane helix</keyword>
<dbReference type="KEGG" id="rsi:Runsl_0819"/>
<evidence type="ECO:0000313" key="4">
    <source>
        <dbReference type="Proteomes" id="UP000000493"/>
    </source>
</evidence>
<accession>A0A7U3ZHJ4</accession>
<dbReference type="RefSeq" id="WP_013926577.1">
    <property type="nucleotide sequence ID" value="NC_015703.1"/>
</dbReference>
<keyword evidence="1" id="KW-0472">Membrane</keyword>
<feature type="domain" description="DUF6787" evidence="2">
    <location>
        <begin position="21"/>
        <end position="95"/>
    </location>
</feature>
<dbReference type="PROSITE" id="PS51257">
    <property type="entry name" value="PROKAR_LIPOPROTEIN"/>
    <property type="match status" value="1"/>
</dbReference>